<name>A0A378MHC4_LISGR</name>
<protein>
    <submittedName>
        <fullName evidence="1">Uncharacterized protein</fullName>
    </submittedName>
</protein>
<dbReference type="EMBL" id="UGPG01000001">
    <property type="protein sequence ID" value="STY44923.1"/>
    <property type="molecule type" value="Genomic_DNA"/>
</dbReference>
<dbReference type="AlphaFoldDB" id="A0A378MHC4"/>
<sequence>MKIRKRPFKYIISVEKTILQKNKYERMICVKIASWEANTLAKKQQNLSAIIAAMNPRNGWGNVRAAENGIKW</sequence>
<organism evidence="1 2">
    <name type="scientific">Listeria grayi</name>
    <name type="common">Listeria murrayi</name>
    <dbReference type="NCBI Taxonomy" id="1641"/>
    <lineage>
        <taxon>Bacteria</taxon>
        <taxon>Bacillati</taxon>
        <taxon>Bacillota</taxon>
        <taxon>Bacilli</taxon>
        <taxon>Bacillales</taxon>
        <taxon>Listeriaceae</taxon>
        <taxon>Listeria</taxon>
    </lineage>
</organism>
<gene>
    <name evidence="1" type="ORF">NCTC10815_02294</name>
</gene>
<evidence type="ECO:0000313" key="1">
    <source>
        <dbReference type="EMBL" id="STY44923.1"/>
    </source>
</evidence>
<accession>A0A378MHC4</accession>
<dbReference type="Proteomes" id="UP000254879">
    <property type="component" value="Unassembled WGS sequence"/>
</dbReference>
<evidence type="ECO:0000313" key="2">
    <source>
        <dbReference type="Proteomes" id="UP000254879"/>
    </source>
</evidence>
<proteinExistence type="predicted"/>
<reference evidence="1 2" key="1">
    <citation type="submission" date="2018-06" db="EMBL/GenBank/DDBJ databases">
        <authorList>
            <consortium name="Pathogen Informatics"/>
            <person name="Doyle S."/>
        </authorList>
    </citation>
    <scope>NUCLEOTIDE SEQUENCE [LARGE SCALE GENOMIC DNA]</scope>
    <source>
        <strain evidence="2">NCTC 10815</strain>
    </source>
</reference>